<dbReference type="Proteomes" id="UP000678673">
    <property type="component" value="Segment"/>
</dbReference>
<dbReference type="RefSeq" id="YP_010769611.1">
    <property type="nucleotide sequence ID" value="NC_074025.1"/>
</dbReference>
<feature type="binding site" evidence="9">
    <location>
        <position position="277"/>
    </location>
    <ligand>
        <name>Mg(2+)</name>
        <dbReference type="ChEBI" id="CHEBI:18420"/>
        <label>2</label>
    </ligand>
</feature>
<keyword evidence="6" id="KW-0693">Viral RNA replication</keyword>
<dbReference type="SUPFAM" id="SSF56672">
    <property type="entry name" value="DNA/RNA polymerases"/>
    <property type="match status" value="1"/>
</dbReference>
<evidence type="ECO:0000256" key="7">
    <source>
        <dbReference type="ARBA" id="ARBA00030248"/>
    </source>
</evidence>
<evidence type="ECO:0000256" key="9">
    <source>
        <dbReference type="PIRSR" id="PIRSR605093-1"/>
    </source>
</evidence>
<dbReference type="GO" id="GO:0039694">
    <property type="term" value="P:viral RNA genome replication"/>
    <property type="evidence" value="ECO:0007669"/>
    <property type="project" value="InterPro"/>
</dbReference>
<dbReference type="Pfam" id="PF03431">
    <property type="entry name" value="RNA_replicase_B"/>
    <property type="match status" value="1"/>
</dbReference>
<evidence type="ECO:0000256" key="6">
    <source>
        <dbReference type="ARBA" id="ARBA00022953"/>
    </source>
</evidence>
<dbReference type="InterPro" id="IPR043502">
    <property type="entry name" value="DNA/RNA_pol_sf"/>
</dbReference>
<dbReference type="GeneID" id="80398677"/>
<feature type="binding site" evidence="9">
    <location>
        <position position="364"/>
    </location>
    <ligand>
        <name>Mg(2+)</name>
        <dbReference type="ChEBI" id="CHEBI:18420"/>
        <label>2</label>
    </ligand>
</feature>
<evidence type="ECO:0000256" key="5">
    <source>
        <dbReference type="ARBA" id="ARBA00022741"/>
    </source>
</evidence>
<dbReference type="GO" id="GO:0046872">
    <property type="term" value="F:metal ion binding"/>
    <property type="evidence" value="ECO:0007669"/>
    <property type="project" value="UniProtKB-KW"/>
</dbReference>
<dbReference type="InterPro" id="IPR005093">
    <property type="entry name" value="RNArep_beta"/>
</dbReference>
<keyword evidence="4" id="KW-0548">Nucleotidyltransferase</keyword>
<reference evidence="11" key="1">
    <citation type="submission" date="2020-09" db="EMBL/GenBank/DDBJ databases">
        <title>Leviviricetes taxonomy.</title>
        <authorList>
            <person name="Stockdale S.R."/>
            <person name="Callanan J."/>
            <person name="Adriaenssens E.M."/>
            <person name="Kuhn J.H."/>
            <person name="Rumnieks J."/>
            <person name="Shkoporov A."/>
            <person name="Draper L.A."/>
            <person name="Ross P."/>
            <person name="Hill C."/>
        </authorList>
    </citation>
    <scope>NUCLEOTIDE SEQUENCE</scope>
</reference>
<keyword evidence="2 11" id="KW-0696">RNA-directed RNA polymerase</keyword>
<evidence type="ECO:0000259" key="10">
    <source>
        <dbReference type="PROSITE" id="PS50522"/>
    </source>
</evidence>
<evidence type="ECO:0000256" key="2">
    <source>
        <dbReference type="ARBA" id="ARBA00022484"/>
    </source>
</evidence>
<accession>A0A8S5KZB0</accession>
<dbReference type="GO" id="GO:0003968">
    <property type="term" value="F:RNA-directed RNA polymerase activity"/>
    <property type="evidence" value="ECO:0007669"/>
    <property type="project" value="UniProtKB-KW"/>
</dbReference>
<sequence length="562" mass="63107">MSANTLPSDVVRIARKYLSELATPMSLDVLKKIEERNWDGVSDVNPDPRSYTDAETFYRDACAAALLRKYQGLPTTHDRRGNAVAKWWEGERDCYRSNERLSPYLEENRLFLNEQSTSPEARISDFLSEVRKVIRSWIGFGPPTLIEGRFGPGATFAVRGGRTTVPDKMTAVPSLTRDAIWFLPQWLGTQWGSSVAAHHGEVCWVPGNRFSTVPKTSKTDRAIAAEPCINVFYQLGVGRILRERLKRATGWDLAVASDIHRRVACESSSSREFATLDLSNASDTVGKILVKILLPRLWYDCLDALRSKKTYIDGRWVMLEKFSSMGNGFTFELETLIFAAVSCVVSKRHGHKGMVGEDVFVFGDDIIVKDDVVSSLVPVLRFLGFTLNKDKSFFGDTSFRESCGGDFFKGKSVRPYFLKEEPRGPQDYIAFANGLSRVGEAFAEFGLALHRPAWFAVLDQIPSRVRRCRGPKALGDLVITEEDPERWTIRVKRSIRYLMCFRPHRHRKVHYVWFSPSVVLACATYGTGNSPGGVGPDGRLRASAVVPRDGVLSYKVGWVAYS</sequence>
<dbReference type="EC" id="2.7.7.48" evidence="1"/>
<comment type="cofactor">
    <cofactor evidence="9">
        <name>Mg(2+)</name>
        <dbReference type="ChEBI" id="CHEBI:18420"/>
    </cofactor>
    <text evidence="9">Binds 2 Mg(2+) per subunit.</text>
</comment>
<name>A0A8S5KZB0_9VIRU</name>
<dbReference type="PROSITE" id="PS50522">
    <property type="entry name" value="RDRP_PHAGE"/>
    <property type="match status" value="1"/>
</dbReference>
<evidence type="ECO:0000256" key="3">
    <source>
        <dbReference type="ARBA" id="ARBA00022679"/>
    </source>
</evidence>
<evidence type="ECO:0000313" key="11">
    <source>
        <dbReference type="EMBL" id="DAD50737.1"/>
    </source>
</evidence>
<evidence type="ECO:0000313" key="12">
    <source>
        <dbReference type="Proteomes" id="UP000678673"/>
    </source>
</evidence>
<proteinExistence type="predicted"/>
<feature type="binding site" evidence="9">
    <location>
        <position position="365"/>
    </location>
    <ligand>
        <name>Mg(2+)</name>
        <dbReference type="ChEBI" id="CHEBI:18420"/>
        <label>2</label>
    </ligand>
</feature>
<keyword evidence="12" id="KW-1185">Reference proteome</keyword>
<keyword evidence="9" id="KW-0479">Metal-binding</keyword>
<keyword evidence="9" id="KW-0460">Magnesium</keyword>
<comment type="catalytic activity">
    <reaction evidence="8">
        <text>RNA(n) + a ribonucleoside 5'-triphosphate = RNA(n+1) + diphosphate</text>
        <dbReference type="Rhea" id="RHEA:21248"/>
        <dbReference type="Rhea" id="RHEA-COMP:14527"/>
        <dbReference type="Rhea" id="RHEA-COMP:17342"/>
        <dbReference type="ChEBI" id="CHEBI:33019"/>
        <dbReference type="ChEBI" id="CHEBI:61557"/>
        <dbReference type="ChEBI" id="CHEBI:140395"/>
        <dbReference type="EC" id="2.7.7.48"/>
    </reaction>
</comment>
<evidence type="ECO:0000256" key="1">
    <source>
        <dbReference type="ARBA" id="ARBA00012494"/>
    </source>
</evidence>
<feature type="domain" description="RdRp catalytic" evidence="10">
    <location>
        <begin position="262"/>
        <end position="396"/>
    </location>
</feature>
<organism evidence="11 12">
    <name type="scientific">ssRNA phage SRR6960803_12</name>
    <dbReference type="NCBI Taxonomy" id="2786615"/>
    <lineage>
        <taxon>Viruses</taxon>
        <taxon>Riboviria</taxon>
        <taxon>Orthornavirae</taxon>
        <taxon>Lenarviricota</taxon>
        <taxon>Leviviricetes</taxon>
        <taxon>Norzivirales</taxon>
        <taxon>Fiersviridae</taxon>
        <taxon>Hahsevirus</taxon>
        <taxon>Hahsevirus caenadaptatum</taxon>
        <taxon>Nahsuvirus caenadaptatum</taxon>
    </lineage>
</organism>
<dbReference type="KEGG" id="vg:80398677"/>
<gene>
    <name evidence="11" type="primary">SRR6960803_12_4</name>
</gene>
<evidence type="ECO:0000256" key="4">
    <source>
        <dbReference type="ARBA" id="ARBA00022695"/>
    </source>
</evidence>
<dbReference type="InterPro" id="IPR007096">
    <property type="entry name" value="RNA-dir_Rpol_cat_phage"/>
</dbReference>
<evidence type="ECO:0000256" key="8">
    <source>
        <dbReference type="ARBA" id="ARBA00048744"/>
    </source>
</evidence>
<dbReference type="GO" id="GO:0000166">
    <property type="term" value="F:nucleotide binding"/>
    <property type="evidence" value="ECO:0007669"/>
    <property type="project" value="UniProtKB-KW"/>
</dbReference>
<protein>
    <recommendedName>
        <fullName evidence="1">RNA-directed RNA polymerase</fullName>
        <ecNumber evidence="1">2.7.7.48</ecNumber>
    </recommendedName>
    <alternativeName>
        <fullName evidence="7">RNA replicase beta chain</fullName>
    </alternativeName>
</protein>
<keyword evidence="5" id="KW-0547">Nucleotide-binding</keyword>
<dbReference type="EMBL" id="BK013612">
    <property type="protein sequence ID" value="DAD50737.1"/>
    <property type="molecule type" value="Genomic_RNA"/>
</dbReference>
<keyword evidence="3" id="KW-0808">Transferase</keyword>